<comment type="caution">
    <text evidence="1">The sequence shown here is derived from an EMBL/GenBank/DDBJ whole genome shotgun (WGS) entry which is preliminary data.</text>
</comment>
<evidence type="ECO:0000313" key="2">
    <source>
        <dbReference type="Proteomes" id="UP000178448"/>
    </source>
</evidence>
<accession>A0A1F5YNX3</accession>
<dbReference type="AlphaFoldDB" id="A0A1F5YNX3"/>
<dbReference type="STRING" id="1798374.A2Z33_00180"/>
<dbReference type="EMBL" id="MFJD01000010">
    <property type="protein sequence ID" value="OGG01743.1"/>
    <property type="molecule type" value="Genomic_DNA"/>
</dbReference>
<organism evidence="1 2">
    <name type="scientific">Candidatus Gottesmanbacteria bacterium RBG_16_52_11</name>
    <dbReference type="NCBI Taxonomy" id="1798374"/>
    <lineage>
        <taxon>Bacteria</taxon>
        <taxon>Candidatus Gottesmaniibacteriota</taxon>
    </lineage>
</organism>
<evidence type="ECO:0000313" key="1">
    <source>
        <dbReference type="EMBL" id="OGG01743.1"/>
    </source>
</evidence>
<proteinExistence type="predicted"/>
<protein>
    <submittedName>
        <fullName evidence="1">Uncharacterized protein</fullName>
    </submittedName>
</protein>
<dbReference type="Proteomes" id="UP000178448">
    <property type="component" value="Unassembled WGS sequence"/>
</dbReference>
<sequence>MSVTRVFAGPVSPNYELKSYGFGAGGVIDATSSAYGMLGIIGEQSGDPATSATYGANPGLVFTKQANVPPAPTFTNPGSTYNRLKLILNTGGNPTDAEYAVAISDDNWATTRYVQSDFTPGTALGDEDWLSYTGWGGLGGKYITSLTAATGYQVMVKARHGQFSESAWGPEASAATVSPTLTFALSGDSITFDELTGANAWTDSAKSTTLTTSTNAYNGYTVYGRETGTLTDSYGNHISDFGSPNSAPSVWAGMGFGYTTNDSALSGGTADRFTSGGPKYAGFTVAVPGDPVADHTVPVADTPITNEQFTVSYRVTADADTSAGKYTNTIIYIVVPEY</sequence>
<name>A0A1F5YNX3_9BACT</name>
<reference evidence="1 2" key="1">
    <citation type="journal article" date="2016" name="Nat. Commun.">
        <title>Thousands of microbial genomes shed light on interconnected biogeochemical processes in an aquifer system.</title>
        <authorList>
            <person name="Anantharaman K."/>
            <person name="Brown C.T."/>
            <person name="Hug L.A."/>
            <person name="Sharon I."/>
            <person name="Castelle C.J."/>
            <person name="Probst A.J."/>
            <person name="Thomas B.C."/>
            <person name="Singh A."/>
            <person name="Wilkins M.J."/>
            <person name="Karaoz U."/>
            <person name="Brodie E.L."/>
            <person name="Williams K.H."/>
            <person name="Hubbard S.S."/>
            <person name="Banfield J.F."/>
        </authorList>
    </citation>
    <scope>NUCLEOTIDE SEQUENCE [LARGE SCALE GENOMIC DNA]</scope>
</reference>
<gene>
    <name evidence="1" type="ORF">A2Z33_00180</name>
</gene>